<organism evidence="1 2">
    <name type="scientific">Flavonifractor plautii</name>
    <name type="common">Fusobacterium plautii</name>
    <dbReference type="NCBI Taxonomy" id="292800"/>
    <lineage>
        <taxon>Bacteria</taxon>
        <taxon>Bacillati</taxon>
        <taxon>Bacillota</taxon>
        <taxon>Clostridia</taxon>
        <taxon>Eubacteriales</taxon>
        <taxon>Oscillospiraceae</taxon>
        <taxon>Flavonifractor</taxon>
    </lineage>
</organism>
<gene>
    <name evidence="1" type="ORF">ERS852411_02531</name>
</gene>
<accession>A0A174JTE0</accession>
<evidence type="ECO:0000313" key="1">
    <source>
        <dbReference type="EMBL" id="CUP00908.1"/>
    </source>
</evidence>
<protein>
    <submittedName>
        <fullName evidence="1">Uncharacterized protein</fullName>
    </submittedName>
</protein>
<dbReference type="AlphaFoldDB" id="A0A174JTE0"/>
<proteinExistence type="predicted"/>
<dbReference type="EMBL" id="CYZT01000230">
    <property type="protein sequence ID" value="CUP00908.1"/>
    <property type="molecule type" value="Genomic_DNA"/>
</dbReference>
<evidence type="ECO:0000313" key="2">
    <source>
        <dbReference type="Proteomes" id="UP000095746"/>
    </source>
</evidence>
<dbReference type="Proteomes" id="UP000095746">
    <property type="component" value="Unassembled WGS sequence"/>
</dbReference>
<sequence length="126" mass="14287">MGEEAPYLLLIGKADASQRRQGRHLLPQLPAQPGQIQRALPQGELSLRQFQILKIAHHTNQPVQALVQNGQIGVVLRPRLLPHHRREQLNRCGQVVHLLTELLYQERSQILSLLIQMPPTSFPVLP</sequence>
<reference evidence="1 2" key="1">
    <citation type="submission" date="2015-09" db="EMBL/GenBank/DDBJ databases">
        <authorList>
            <consortium name="Pathogen Informatics"/>
        </authorList>
    </citation>
    <scope>NUCLEOTIDE SEQUENCE [LARGE SCALE GENOMIC DNA]</scope>
    <source>
        <strain evidence="1 2">2789STDY5608854</strain>
    </source>
</reference>
<name>A0A174JTE0_FLAPL</name>